<comment type="caution">
    <text evidence="1">The sequence shown here is derived from an EMBL/GenBank/DDBJ whole genome shotgun (WGS) entry which is preliminary data.</text>
</comment>
<dbReference type="EMBL" id="JXTB01000059">
    <property type="protein sequence ID" value="PON68973.1"/>
    <property type="molecule type" value="Genomic_DNA"/>
</dbReference>
<evidence type="ECO:0000313" key="2">
    <source>
        <dbReference type="Proteomes" id="UP000237105"/>
    </source>
</evidence>
<sequence>MDSSSRPSSFRLWSQEGRPPTFRWRAVDSGGISLEMISFRKKVMAFLMGCGFNSPRDNSLDDEDLTACSSILQ</sequence>
<dbReference type="Proteomes" id="UP000237105">
    <property type="component" value="Unassembled WGS sequence"/>
</dbReference>
<gene>
    <name evidence="1" type="ORF">PanWU01x14_092900</name>
</gene>
<dbReference type="AlphaFoldDB" id="A0A2P5D6P1"/>
<proteinExistence type="predicted"/>
<protein>
    <submittedName>
        <fullName evidence="1">Uncharacterized protein</fullName>
    </submittedName>
</protein>
<name>A0A2P5D6P1_PARAD</name>
<evidence type="ECO:0000313" key="1">
    <source>
        <dbReference type="EMBL" id="PON68973.1"/>
    </source>
</evidence>
<reference evidence="2" key="1">
    <citation type="submission" date="2016-06" db="EMBL/GenBank/DDBJ databases">
        <title>Parallel loss of symbiosis genes in relatives of nitrogen-fixing non-legume Parasponia.</title>
        <authorList>
            <person name="Van Velzen R."/>
            <person name="Holmer R."/>
            <person name="Bu F."/>
            <person name="Rutten L."/>
            <person name="Van Zeijl A."/>
            <person name="Liu W."/>
            <person name="Santuari L."/>
            <person name="Cao Q."/>
            <person name="Sharma T."/>
            <person name="Shen D."/>
            <person name="Roswanjaya Y."/>
            <person name="Wardhani T."/>
            <person name="Kalhor M.S."/>
            <person name="Jansen J."/>
            <person name="Van den Hoogen J."/>
            <person name="Gungor B."/>
            <person name="Hartog M."/>
            <person name="Hontelez J."/>
            <person name="Verver J."/>
            <person name="Yang W.-C."/>
            <person name="Schijlen E."/>
            <person name="Repin R."/>
            <person name="Schilthuizen M."/>
            <person name="Schranz E."/>
            <person name="Heidstra R."/>
            <person name="Miyata K."/>
            <person name="Fedorova E."/>
            <person name="Kohlen W."/>
            <person name="Bisseling T."/>
            <person name="Smit S."/>
            <person name="Geurts R."/>
        </authorList>
    </citation>
    <scope>NUCLEOTIDE SEQUENCE [LARGE SCALE GENOMIC DNA]</scope>
    <source>
        <strain evidence="2">cv. WU1-14</strain>
    </source>
</reference>
<accession>A0A2P5D6P1</accession>
<organism evidence="1 2">
    <name type="scientific">Parasponia andersonii</name>
    <name type="common">Sponia andersonii</name>
    <dbReference type="NCBI Taxonomy" id="3476"/>
    <lineage>
        <taxon>Eukaryota</taxon>
        <taxon>Viridiplantae</taxon>
        <taxon>Streptophyta</taxon>
        <taxon>Embryophyta</taxon>
        <taxon>Tracheophyta</taxon>
        <taxon>Spermatophyta</taxon>
        <taxon>Magnoliopsida</taxon>
        <taxon>eudicotyledons</taxon>
        <taxon>Gunneridae</taxon>
        <taxon>Pentapetalae</taxon>
        <taxon>rosids</taxon>
        <taxon>fabids</taxon>
        <taxon>Rosales</taxon>
        <taxon>Cannabaceae</taxon>
        <taxon>Parasponia</taxon>
    </lineage>
</organism>
<keyword evidence="2" id="KW-1185">Reference proteome</keyword>